<sequence>MVNPKTKVILFQVNSPQEKIKKIVEVASKHASEKHPLVIMTPSKKAADYIDNLLWSAPKMSFLPHKIVKENLVKHIEYVYISYEEDTICGSRAIFNLRDTPPSSMDSFTTIYDFEDYTSEDKKKLFEKRYKNYLDAKLHLISL</sequence>
<evidence type="ECO:0008006" key="3">
    <source>
        <dbReference type="Google" id="ProtNLM"/>
    </source>
</evidence>
<gene>
    <name evidence="1" type="ORF">COB11_05455</name>
</gene>
<dbReference type="EMBL" id="NVUU01000064">
    <property type="protein sequence ID" value="PCI93352.1"/>
    <property type="molecule type" value="Genomic_DNA"/>
</dbReference>
<organism evidence="1 2">
    <name type="scientific">Aerophobetes bacterium</name>
    <dbReference type="NCBI Taxonomy" id="2030807"/>
    <lineage>
        <taxon>Bacteria</taxon>
        <taxon>Candidatus Aerophobota</taxon>
    </lineage>
</organism>
<name>A0A2A4YEP0_UNCAE</name>
<proteinExistence type="predicted"/>
<protein>
    <recommendedName>
        <fullName evidence="3">DNA polymerase III subunit chi</fullName>
    </recommendedName>
</protein>
<dbReference type="SUPFAM" id="SSF102400">
    <property type="entry name" value="DNA polymerase III chi subunit"/>
    <property type="match status" value="1"/>
</dbReference>
<dbReference type="Gene3D" id="3.40.50.10110">
    <property type="entry name" value="DNA polymerase III subunit chi"/>
    <property type="match status" value="1"/>
</dbReference>
<reference evidence="2" key="1">
    <citation type="submission" date="2017-08" db="EMBL/GenBank/DDBJ databases">
        <title>A dynamic microbial community with high functional redundancy inhabits the cold, oxic subseafloor aquifer.</title>
        <authorList>
            <person name="Tully B.J."/>
            <person name="Wheat C.G."/>
            <person name="Glazer B.T."/>
            <person name="Huber J.A."/>
        </authorList>
    </citation>
    <scope>NUCLEOTIDE SEQUENCE [LARGE SCALE GENOMIC DNA]</scope>
</reference>
<evidence type="ECO:0000313" key="1">
    <source>
        <dbReference type="EMBL" id="PCI93352.1"/>
    </source>
</evidence>
<comment type="caution">
    <text evidence="1">The sequence shown here is derived from an EMBL/GenBank/DDBJ whole genome shotgun (WGS) entry which is preliminary data.</text>
</comment>
<evidence type="ECO:0000313" key="2">
    <source>
        <dbReference type="Proteomes" id="UP000217838"/>
    </source>
</evidence>
<dbReference type="AlphaFoldDB" id="A0A2A4YEP0"/>
<dbReference type="Pfam" id="PF04364">
    <property type="entry name" value="DNA_pol3_chi"/>
    <property type="match status" value="1"/>
</dbReference>
<accession>A0A2A4YEP0</accession>
<dbReference type="GO" id="GO:0032298">
    <property type="term" value="P:positive regulation of DNA-templated DNA replication initiation"/>
    <property type="evidence" value="ECO:0007669"/>
    <property type="project" value="TreeGrafter"/>
</dbReference>
<dbReference type="GO" id="GO:0006260">
    <property type="term" value="P:DNA replication"/>
    <property type="evidence" value="ECO:0007669"/>
    <property type="project" value="InterPro"/>
</dbReference>
<dbReference type="GO" id="GO:0003677">
    <property type="term" value="F:DNA binding"/>
    <property type="evidence" value="ECO:0007669"/>
    <property type="project" value="InterPro"/>
</dbReference>
<dbReference type="InterPro" id="IPR007459">
    <property type="entry name" value="DNA_pol3_chi"/>
</dbReference>
<dbReference type="Proteomes" id="UP000217838">
    <property type="component" value="Unassembled WGS sequence"/>
</dbReference>
<dbReference type="PANTHER" id="PTHR38767:SF1">
    <property type="entry name" value="DNA POLYMERASE III SUBUNIT CHI"/>
    <property type="match status" value="1"/>
</dbReference>
<dbReference type="InterPro" id="IPR036768">
    <property type="entry name" value="PolIII_chi_sf"/>
</dbReference>
<dbReference type="PANTHER" id="PTHR38767">
    <property type="entry name" value="DNA POLYMERASE III SUBUNIT CHI"/>
    <property type="match status" value="1"/>
</dbReference>
<dbReference type="GO" id="GO:0003887">
    <property type="term" value="F:DNA-directed DNA polymerase activity"/>
    <property type="evidence" value="ECO:0007669"/>
    <property type="project" value="InterPro"/>
</dbReference>